<sequence length="359" mass="41463">IYFLLLHIIFWGRFFEFGMNDSDNAFNKSKTPCCILEEDLENEIIRKNGFQKPFVALQILIWALFGSNILAYYTFVIPSLPLLLATIIGIISAILCIIVFTLGWKVTAINPGYSEEDSLFNSSNLNCSECKICHLFFEENSKHCKLCNKCIPRYDHHCKWLNTCIGEKNYRHFFLLLFFVTMLLIMIIIATISSIIMETINNNTYIYWNSRLYFWSPITFYTIGVLILAIDIPLLILNGHLFVLHCYLVFRGVTTYEYLTKIVIEDETSKNKPGICCCCNTDDFCRQIVSSVDWIVADRKKIAAKKNKIKEEKENTSKGESNYDNANIHNLVGLELSNIKQLDYEEQSISPARGSFRTK</sequence>
<feature type="transmembrane region" description="Helical" evidence="7">
    <location>
        <begin position="212"/>
        <end position="237"/>
    </location>
</feature>
<organism evidence="9 10">
    <name type="scientific">Cryptosporidium parvum (strain Iowa II)</name>
    <dbReference type="NCBI Taxonomy" id="353152"/>
    <lineage>
        <taxon>Eukaryota</taxon>
        <taxon>Sar</taxon>
        <taxon>Alveolata</taxon>
        <taxon>Apicomplexa</taxon>
        <taxon>Conoidasida</taxon>
        <taxon>Coccidia</taxon>
        <taxon>Eucoccidiorida</taxon>
        <taxon>Eimeriorina</taxon>
        <taxon>Cryptosporidiidae</taxon>
        <taxon>Cryptosporidium</taxon>
    </lineage>
</organism>
<feature type="transmembrane region" description="Helical" evidence="7">
    <location>
        <begin position="54"/>
        <end position="76"/>
    </location>
</feature>
<dbReference type="AlphaFoldDB" id="Q5CR51"/>
<dbReference type="KEGG" id="cpv:cgd4_2080"/>
<dbReference type="EC" id="2.3.1.225" evidence="7"/>
<feature type="domain" description="Palmitoyltransferase DHHC" evidence="8">
    <location>
        <begin position="129"/>
        <end position="261"/>
    </location>
</feature>
<dbReference type="RefSeq" id="XP_625801.1">
    <property type="nucleotide sequence ID" value="XM_625801.1"/>
</dbReference>
<evidence type="ECO:0000313" key="10">
    <source>
        <dbReference type="Proteomes" id="UP000006726"/>
    </source>
</evidence>
<gene>
    <name evidence="9" type="ORF">cgd4_2080</name>
</gene>
<keyword evidence="4 7" id="KW-1133">Transmembrane helix</keyword>
<dbReference type="GO" id="GO:0016020">
    <property type="term" value="C:membrane"/>
    <property type="evidence" value="ECO:0007669"/>
    <property type="project" value="UniProtKB-SubCell"/>
</dbReference>
<feature type="transmembrane region" description="Helical" evidence="7">
    <location>
        <begin position="173"/>
        <end position="197"/>
    </location>
</feature>
<dbReference type="PANTHER" id="PTHR22883:SF203">
    <property type="entry name" value="PALMITOYLTRANSFERASE"/>
    <property type="match status" value="1"/>
</dbReference>
<keyword evidence="6 7" id="KW-0012">Acyltransferase</keyword>
<evidence type="ECO:0000256" key="2">
    <source>
        <dbReference type="ARBA" id="ARBA00022679"/>
    </source>
</evidence>
<dbReference type="GO" id="GO:0006612">
    <property type="term" value="P:protein targeting to membrane"/>
    <property type="evidence" value="ECO:0007669"/>
    <property type="project" value="TreeGrafter"/>
</dbReference>
<dbReference type="InParanoid" id="Q5CR51"/>
<dbReference type="InterPro" id="IPR039859">
    <property type="entry name" value="PFA4/ZDH16/20/ERF2-like"/>
</dbReference>
<dbReference type="STRING" id="353152.Q5CR51"/>
<dbReference type="GO" id="GO:0005783">
    <property type="term" value="C:endoplasmic reticulum"/>
    <property type="evidence" value="ECO:0007669"/>
    <property type="project" value="TreeGrafter"/>
</dbReference>
<dbReference type="OrthoDB" id="1924421at2759"/>
<dbReference type="Pfam" id="PF01529">
    <property type="entry name" value="DHHC"/>
    <property type="match status" value="1"/>
</dbReference>
<protein>
    <recommendedName>
        <fullName evidence="7">Palmitoyltransferase</fullName>
        <ecNumber evidence="7">2.3.1.225</ecNumber>
    </recommendedName>
</protein>
<comment type="catalytic activity">
    <reaction evidence="7">
        <text>L-cysteinyl-[protein] + hexadecanoyl-CoA = S-hexadecanoyl-L-cysteinyl-[protein] + CoA</text>
        <dbReference type="Rhea" id="RHEA:36683"/>
        <dbReference type="Rhea" id="RHEA-COMP:10131"/>
        <dbReference type="Rhea" id="RHEA-COMP:11032"/>
        <dbReference type="ChEBI" id="CHEBI:29950"/>
        <dbReference type="ChEBI" id="CHEBI:57287"/>
        <dbReference type="ChEBI" id="CHEBI:57379"/>
        <dbReference type="ChEBI" id="CHEBI:74151"/>
        <dbReference type="EC" id="2.3.1.225"/>
    </reaction>
</comment>
<keyword evidence="5 7" id="KW-0472">Membrane</keyword>
<dbReference type="GO" id="GO:0019706">
    <property type="term" value="F:protein-cysteine S-palmitoyltransferase activity"/>
    <property type="evidence" value="ECO:0007669"/>
    <property type="project" value="UniProtKB-EC"/>
</dbReference>
<evidence type="ECO:0000256" key="3">
    <source>
        <dbReference type="ARBA" id="ARBA00022692"/>
    </source>
</evidence>
<keyword evidence="3 7" id="KW-0812">Transmembrane</keyword>
<evidence type="ECO:0000256" key="4">
    <source>
        <dbReference type="ARBA" id="ARBA00022989"/>
    </source>
</evidence>
<dbReference type="PROSITE" id="PS50216">
    <property type="entry name" value="DHHC"/>
    <property type="match status" value="1"/>
</dbReference>
<dbReference type="EMBL" id="AAEE01000008">
    <property type="protein sequence ID" value="EAK87942.1"/>
    <property type="molecule type" value="Genomic_DNA"/>
</dbReference>
<evidence type="ECO:0000313" key="9">
    <source>
        <dbReference type="EMBL" id="EAK87942.1"/>
    </source>
</evidence>
<proteinExistence type="inferred from homology"/>
<evidence type="ECO:0000256" key="6">
    <source>
        <dbReference type="ARBA" id="ARBA00023315"/>
    </source>
</evidence>
<comment type="domain">
    <text evidence="7">The DHHC domain is required for palmitoyltransferase activity.</text>
</comment>
<name>Q5CR51_CRYPI</name>
<evidence type="ECO:0000259" key="8">
    <source>
        <dbReference type="Pfam" id="PF01529"/>
    </source>
</evidence>
<dbReference type="InterPro" id="IPR001594">
    <property type="entry name" value="Palmitoyltrfase_DHHC"/>
</dbReference>
<accession>Q5CR51</accession>
<feature type="transmembrane region" description="Helical" evidence="7">
    <location>
        <begin position="82"/>
        <end position="104"/>
    </location>
</feature>
<keyword evidence="10" id="KW-1185">Reference proteome</keyword>
<evidence type="ECO:0000256" key="1">
    <source>
        <dbReference type="ARBA" id="ARBA00004141"/>
    </source>
</evidence>
<feature type="non-terminal residue" evidence="9">
    <location>
        <position position="1"/>
    </location>
</feature>
<comment type="subcellular location">
    <subcellularLocation>
        <location evidence="1">Membrane</location>
        <topology evidence="1">Multi-pass membrane protein</topology>
    </subcellularLocation>
</comment>
<dbReference type="Proteomes" id="UP000006726">
    <property type="component" value="Chromosome 4"/>
</dbReference>
<evidence type="ECO:0000256" key="7">
    <source>
        <dbReference type="RuleBase" id="RU079119"/>
    </source>
</evidence>
<evidence type="ECO:0000256" key="5">
    <source>
        <dbReference type="ARBA" id="ARBA00023136"/>
    </source>
</evidence>
<dbReference type="OMA" id="ICGFVEP"/>
<reference evidence="9 10" key="1">
    <citation type="journal article" date="2004" name="Science">
        <title>Complete genome sequence of the apicomplexan, Cryptosporidium parvum.</title>
        <authorList>
            <person name="Abrahamsen M.S."/>
            <person name="Templeton T.J."/>
            <person name="Enomoto S."/>
            <person name="Abrahante J.E."/>
            <person name="Zhu G."/>
            <person name="Lancto C.A."/>
            <person name="Deng M."/>
            <person name="Liu C."/>
            <person name="Widmer G."/>
            <person name="Tzipori S."/>
            <person name="Buck G.A."/>
            <person name="Xu P."/>
            <person name="Bankier A.T."/>
            <person name="Dear P.H."/>
            <person name="Konfortov B.A."/>
            <person name="Spriggs H.F."/>
            <person name="Iyer L."/>
            <person name="Anantharaman V."/>
            <person name="Aravind L."/>
            <person name="Kapur V."/>
        </authorList>
    </citation>
    <scope>NUCLEOTIDE SEQUENCE [LARGE SCALE GENOMIC DNA]</scope>
    <source>
        <strain evidence="10">Iowa II</strain>
    </source>
</reference>
<comment type="similarity">
    <text evidence="7">Belongs to the DHHC palmitoyltransferase family.</text>
</comment>
<keyword evidence="2 7" id="KW-0808">Transferase</keyword>
<dbReference type="GO" id="GO:0005794">
    <property type="term" value="C:Golgi apparatus"/>
    <property type="evidence" value="ECO:0007669"/>
    <property type="project" value="TreeGrafter"/>
</dbReference>
<comment type="caution">
    <text evidence="9">The sequence shown here is derived from an EMBL/GenBank/DDBJ whole genome shotgun (WGS) entry which is preliminary data.</text>
</comment>
<dbReference type="GeneID" id="3372758"/>
<dbReference type="PANTHER" id="PTHR22883">
    <property type="entry name" value="ZINC FINGER DHHC DOMAIN CONTAINING PROTEIN"/>
    <property type="match status" value="1"/>
</dbReference>